<dbReference type="GO" id="GO:0043190">
    <property type="term" value="C:ATP-binding cassette (ABC) transporter complex"/>
    <property type="evidence" value="ECO:0007669"/>
    <property type="project" value="InterPro"/>
</dbReference>
<dbReference type="NCBIfam" id="TIGR04407">
    <property type="entry name" value="LptF_YjgP"/>
    <property type="match status" value="1"/>
</dbReference>
<keyword evidence="4" id="KW-1003">Cell membrane</keyword>
<reference evidence="10 11" key="1">
    <citation type="submission" date="2017-09" db="EMBL/GenBank/DDBJ databases">
        <authorList>
            <person name="Ehlers B."/>
            <person name="Leendertz F.H."/>
        </authorList>
    </citation>
    <scope>NUCLEOTIDE SEQUENCE [LARGE SCALE GENOMIC DNA]</scope>
    <source>
        <strain evidence="10 11">DSM 16848</strain>
    </source>
</reference>
<feature type="transmembrane region" description="Helical" evidence="9">
    <location>
        <begin position="97"/>
        <end position="120"/>
    </location>
</feature>
<dbReference type="PANTHER" id="PTHR33529:SF7">
    <property type="entry name" value="LIPOPOLYSACCHARIDE EXPORT SYSTEM PERMEASE PROTEIN LPTF"/>
    <property type="match status" value="1"/>
</dbReference>
<keyword evidence="8 9" id="KW-0472">Membrane</keyword>
<dbReference type="RefSeq" id="WP_097113773.1">
    <property type="nucleotide sequence ID" value="NZ_CP083931.1"/>
</dbReference>
<dbReference type="PANTHER" id="PTHR33529">
    <property type="entry name" value="SLR0882 PROTEIN-RELATED"/>
    <property type="match status" value="1"/>
</dbReference>
<keyword evidence="3" id="KW-0813">Transport</keyword>
<proteinExistence type="predicted"/>
<evidence type="ECO:0000256" key="5">
    <source>
        <dbReference type="ARBA" id="ARBA00022519"/>
    </source>
</evidence>
<dbReference type="OrthoDB" id="9778062at2"/>
<organism evidence="10 11">
    <name type="scientific">Alysiella filiformis DSM 16848</name>
    <dbReference type="NCBI Taxonomy" id="1120981"/>
    <lineage>
        <taxon>Bacteria</taxon>
        <taxon>Pseudomonadati</taxon>
        <taxon>Pseudomonadota</taxon>
        <taxon>Betaproteobacteria</taxon>
        <taxon>Neisseriales</taxon>
        <taxon>Neisseriaceae</taxon>
        <taxon>Alysiella</taxon>
    </lineage>
</organism>
<gene>
    <name evidence="10" type="ORF">SAMN02746062_00698</name>
</gene>
<dbReference type="AlphaFoldDB" id="A0A286E720"/>
<evidence type="ECO:0000256" key="3">
    <source>
        <dbReference type="ARBA" id="ARBA00022448"/>
    </source>
</evidence>
<feature type="transmembrane region" description="Helical" evidence="9">
    <location>
        <begin position="52"/>
        <end position="76"/>
    </location>
</feature>
<name>A0A286E720_9NEIS</name>
<dbReference type="InterPro" id="IPR030922">
    <property type="entry name" value="LptF"/>
</dbReference>
<dbReference type="InterPro" id="IPR005495">
    <property type="entry name" value="LptG/LptF_permease"/>
</dbReference>
<accession>A0A286E720</accession>
<comment type="subcellular location">
    <subcellularLocation>
        <location evidence="1">Cell inner membrane</location>
        <topology evidence="1">Multi-pass membrane protein</topology>
    </subcellularLocation>
</comment>
<dbReference type="Pfam" id="PF03739">
    <property type="entry name" value="LptF_LptG"/>
    <property type="match status" value="1"/>
</dbReference>
<feature type="transmembrane region" description="Helical" evidence="9">
    <location>
        <begin position="267"/>
        <end position="290"/>
    </location>
</feature>
<keyword evidence="11" id="KW-1185">Reference proteome</keyword>
<evidence type="ECO:0000256" key="1">
    <source>
        <dbReference type="ARBA" id="ARBA00004429"/>
    </source>
</evidence>
<evidence type="ECO:0000256" key="8">
    <source>
        <dbReference type="ARBA" id="ARBA00023136"/>
    </source>
</evidence>
<sequence length="366" mass="41345">MIFQKQFIKETTLTAMAIFLVVLAILVFTQGINLLGRAADGRVAIDAVAALIGFWTLGMTPLLLVLTAYISILTVLTRYWRDSEMSIWLASGLGLRLWIKPVLAFAVPLAMVVAVMQLAVLPWAELRSREYAELLKQKQNLSLIESGRFAELGKKNGRIYFVETFDTQKGEIRNVFLRETDPNGRDSVIFAKQGYFDLSNNQRKLVLQQGYRYSGKAGQGDFDEVAFENLSLIINTTPKLISPIDHRRTIPSRDLLGSPQPKYQAELMWRVSMPLTVILLSLLAIPISYFNPRTGNSYHVLVAVGFFLLYQNGLTLLRDAVEDGKIPFWVGFLPMHLLILGCFVLLLRMRSVPAQPFWRGLKNAFK</sequence>
<protein>
    <recommendedName>
        <fullName evidence="2">Lipopolysaccharide export system permease protein LptF</fullName>
    </recommendedName>
</protein>
<evidence type="ECO:0000313" key="10">
    <source>
        <dbReference type="EMBL" id="SOD66690.1"/>
    </source>
</evidence>
<feature type="transmembrane region" description="Helical" evidence="9">
    <location>
        <begin position="297"/>
        <end position="314"/>
    </location>
</feature>
<evidence type="ECO:0000256" key="9">
    <source>
        <dbReference type="SAM" id="Phobius"/>
    </source>
</evidence>
<evidence type="ECO:0000256" key="7">
    <source>
        <dbReference type="ARBA" id="ARBA00022989"/>
    </source>
</evidence>
<feature type="transmembrane region" description="Helical" evidence="9">
    <location>
        <begin position="12"/>
        <end position="32"/>
    </location>
</feature>
<evidence type="ECO:0000256" key="6">
    <source>
        <dbReference type="ARBA" id="ARBA00022692"/>
    </source>
</evidence>
<evidence type="ECO:0000256" key="4">
    <source>
        <dbReference type="ARBA" id="ARBA00022475"/>
    </source>
</evidence>
<dbReference type="GO" id="GO:0055085">
    <property type="term" value="P:transmembrane transport"/>
    <property type="evidence" value="ECO:0007669"/>
    <property type="project" value="InterPro"/>
</dbReference>
<evidence type="ECO:0000313" key="11">
    <source>
        <dbReference type="Proteomes" id="UP000219669"/>
    </source>
</evidence>
<keyword evidence="6 9" id="KW-0812">Transmembrane</keyword>
<keyword evidence="7 9" id="KW-1133">Transmembrane helix</keyword>
<dbReference type="EMBL" id="OCNF01000004">
    <property type="protein sequence ID" value="SOD66690.1"/>
    <property type="molecule type" value="Genomic_DNA"/>
</dbReference>
<keyword evidence="5" id="KW-0997">Cell inner membrane</keyword>
<evidence type="ECO:0000256" key="2">
    <source>
        <dbReference type="ARBA" id="ARBA00014213"/>
    </source>
</evidence>
<dbReference type="Proteomes" id="UP000219669">
    <property type="component" value="Unassembled WGS sequence"/>
</dbReference>
<feature type="transmembrane region" description="Helical" evidence="9">
    <location>
        <begin position="326"/>
        <end position="347"/>
    </location>
</feature>
<dbReference type="GO" id="GO:0015920">
    <property type="term" value="P:lipopolysaccharide transport"/>
    <property type="evidence" value="ECO:0007669"/>
    <property type="project" value="TreeGrafter"/>
</dbReference>